<name>A0A813I825_POLGL</name>
<feature type="non-terminal residue" evidence="1">
    <location>
        <position position="1"/>
    </location>
</feature>
<protein>
    <submittedName>
        <fullName evidence="1">Uncharacterized protein</fullName>
    </submittedName>
</protein>
<sequence length="52" mass="5788">ASSVSNDVSFEELRWMQRQKPQDMWEEAAQAASECPALAEEPVSECPAFATE</sequence>
<accession>A0A813I825</accession>
<dbReference type="AlphaFoldDB" id="A0A813I825"/>
<evidence type="ECO:0000313" key="1">
    <source>
        <dbReference type="EMBL" id="CAE8646405.1"/>
    </source>
</evidence>
<organism evidence="1 2">
    <name type="scientific">Polarella glacialis</name>
    <name type="common">Dinoflagellate</name>
    <dbReference type="NCBI Taxonomy" id="89957"/>
    <lineage>
        <taxon>Eukaryota</taxon>
        <taxon>Sar</taxon>
        <taxon>Alveolata</taxon>
        <taxon>Dinophyceae</taxon>
        <taxon>Suessiales</taxon>
        <taxon>Suessiaceae</taxon>
        <taxon>Polarella</taxon>
    </lineage>
</organism>
<evidence type="ECO:0000313" key="2">
    <source>
        <dbReference type="Proteomes" id="UP000626109"/>
    </source>
</evidence>
<dbReference type="EMBL" id="CAJNNW010004413">
    <property type="protein sequence ID" value="CAE8646405.1"/>
    <property type="molecule type" value="Genomic_DNA"/>
</dbReference>
<proteinExistence type="predicted"/>
<reference evidence="1" key="1">
    <citation type="submission" date="2021-02" db="EMBL/GenBank/DDBJ databases">
        <authorList>
            <person name="Dougan E. K."/>
            <person name="Rhodes N."/>
            <person name="Thang M."/>
            <person name="Chan C."/>
        </authorList>
    </citation>
    <scope>NUCLEOTIDE SEQUENCE</scope>
</reference>
<gene>
    <name evidence="1" type="ORF">PGLA2088_LOCUS4781</name>
</gene>
<comment type="caution">
    <text evidence="1">The sequence shown here is derived from an EMBL/GenBank/DDBJ whole genome shotgun (WGS) entry which is preliminary data.</text>
</comment>
<dbReference type="Proteomes" id="UP000626109">
    <property type="component" value="Unassembled WGS sequence"/>
</dbReference>
<feature type="non-terminal residue" evidence="1">
    <location>
        <position position="52"/>
    </location>
</feature>